<sequence>MEGGTTDEPAALVRSVLERYLYCLDAGDYAGLAACFTDDAELAYDVLPHRFVGGRALADWIAEVHDRTGSRSTHVLANARVDSTGPGVAAASSHVVATLARPVNTGYAVRVRGIRYEDELVETAEGWRIGKRTHLPQWTYDAEGRGLADVAAAER</sequence>
<proteinExistence type="predicted"/>
<evidence type="ECO:0000259" key="1">
    <source>
        <dbReference type="Pfam" id="PF13577"/>
    </source>
</evidence>
<name>A0ABN2ABY0_9ACTN</name>
<dbReference type="CDD" id="cd00531">
    <property type="entry name" value="NTF2_like"/>
    <property type="match status" value="1"/>
</dbReference>
<dbReference type="Proteomes" id="UP001500842">
    <property type="component" value="Unassembled WGS sequence"/>
</dbReference>
<gene>
    <name evidence="2" type="ORF">GCM10009788_20110</name>
</gene>
<dbReference type="Gene3D" id="3.10.450.50">
    <property type="match status" value="1"/>
</dbReference>
<dbReference type="Pfam" id="PF13577">
    <property type="entry name" value="SnoaL_4"/>
    <property type="match status" value="1"/>
</dbReference>
<keyword evidence="3" id="KW-1185">Reference proteome</keyword>
<dbReference type="RefSeq" id="WP_344111947.1">
    <property type="nucleotide sequence ID" value="NZ_BAAAOR010000014.1"/>
</dbReference>
<organism evidence="2 3">
    <name type="scientific">Nocardioides humi</name>
    <dbReference type="NCBI Taxonomy" id="449461"/>
    <lineage>
        <taxon>Bacteria</taxon>
        <taxon>Bacillati</taxon>
        <taxon>Actinomycetota</taxon>
        <taxon>Actinomycetes</taxon>
        <taxon>Propionibacteriales</taxon>
        <taxon>Nocardioidaceae</taxon>
        <taxon>Nocardioides</taxon>
    </lineage>
</organism>
<evidence type="ECO:0000313" key="2">
    <source>
        <dbReference type="EMBL" id="GAA1515765.1"/>
    </source>
</evidence>
<dbReference type="InterPro" id="IPR032710">
    <property type="entry name" value="NTF2-like_dom_sf"/>
</dbReference>
<evidence type="ECO:0000313" key="3">
    <source>
        <dbReference type="Proteomes" id="UP001500842"/>
    </source>
</evidence>
<dbReference type="InterPro" id="IPR037401">
    <property type="entry name" value="SnoaL-like"/>
</dbReference>
<feature type="domain" description="SnoaL-like" evidence="1">
    <location>
        <begin position="13"/>
        <end position="133"/>
    </location>
</feature>
<accession>A0ABN2ABY0</accession>
<dbReference type="EMBL" id="BAAAOR010000014">
    <property type="protein sequence ID" value="GAA1515765.1"/>
    <property type="molecule type" value="Genomic_DNA"/>
</dbReference>
<reference evidence="2 3" key="1">
    <citation type="journal article" date="2019" name="Int. J. Syst. Evol. Microbiol.">
        <title>The Global Catalogue of Microorganisms (GCM) 10K type strain sequencing project: providing services to taxonomists for standard genome sequencing and annotation.</title>
        <authorList>
            <consortium name="The Broad Institute Genomics Platform"/>
            <consortium name="The Broad Institute Genome Sequencing Center for Infectious Disease"/>
            <person name="Wu L."/>
            <person name="Ma J."/>
        </authorList>
    </citation>
    <scope>NUCLEOTIDE SEQUENCE [LARGE SCALE GENOMIC DNA]</scope>
    <source>
        <strain evidence="2 3">JCM 14942</strain>
    </source>
</reference>
<protein>
    <recommendedName>
        <fullName evidence="1">SnoaL-like domain-containing protein</fullName>
    </recommendedName>
</protein>
<comment type="caution">
    <text evidence="2">The sequence shown here is derived from an EMBL/GenBank/DDBJ whole genome shotgun (WGS) entry which is preliminary data.</text>
</comment>
<dbReference type="SUPFAM" id="SSF54427">
    <property type="entry name" value="NTF2-like"/>
    <property type="match status" value="1"/>
</dbReference>